<dbReference type="EMBL" id="VULZ01000001">
    <property type="protein sequence ID" value="MSS13683.1"/>
    <property type="molecule type" value="Genomic_DNA"/>
</dbReference>
<keyword evidence="2" id="KW-1185">Reference proteome</keyword>
<protein>
    <submittedName>
        <fullName evidence="1">Helix-turn-helix domain-containing protein</fullName>
    </submittedName>
</protein>
<name>A0A6L5X2N4_9FIRM</name>
<organism evidence="1 2">
    <name type="scientific">Porcincola intestinalis</name>
    <dbReference type="NCBI Taxonomy" id="2606632"/>
    <lineage>
        <taxon>Bacteria</taxon>
        <taxon>Bacillati</taxon>
        <taxon>Bacillota</taxon>
        <taxon>Clostridia</taxon>
        <taxon>Lachnospirales</taxon>
        <taxon>Lachnospiraceae</taxon>
        <taxon>Porcincola</taxon>
    </lineage>
</organism>
<dbReference type="AlphaFoldDB" id="A0A6L5X2N4"/>
<accession>A0A6L5X2N4</accession>
<evidence type="ECO:0000313" key="1">
    <source>
        <dbReference type="EMBL" id="MSS13683.1"/>
    </source>
</evidence>
<reference evidence="1 2" key="1">
    <citation type="submission" date="2019-08" db="EMBL/GenBank/DDBJ databases">
        <title>In-depth cultivation of the pig gut microbiome towards novel bacterial diversity and tailored functional studies.</title>
        <authorList>
            <person name="Wylensek D."/>
            <person name="Hitch T.C.A."/>
            <person name="Clavel T."/>
        </authorList>
    </citation>
    <scope>NUCLEOTIDE SEQUENCE [LARGE SCALE GENOMIC DNA]</scope>
    <source>
        <strain evidence="1 2">Oil+RF-744-WCA-WT-11</strain>
    </source>
</reference>
<evidence type="ECO:0000313" key="2">
    <source>
        <dbReference type="Proteomes" id="UP000481852"/>
    </source>
</evidence>
<dbReference type="Proteomes" id="UP000481852">
    <property type="component" value="Unassembled WGS sequence"/>
</dbReference>
<comment type="caution">
    <text evidence="1">The sequence shown here is derived from an EMBL/GenBank/DDBJ whole genome shotgun (WGS) entry which is preliminary data.</text>
</comment>
<dbReference type="RefSeq" id="WP_154521978.1">
    <property type="nucleotide sequence ID" value="NZ_JAXFIP010000044.1"/>
</dbReference>
<sequence length="68" mass="7936">MRAETVEIGKVERSYFTADDVMQLLGVGRRTAYGYIRRVRNEAVSKKKLPEDYPHGKIPKALMKQYYI</sequence>
<gene>
    <name evidence="1" type="ORF">FYJ35_01220</name>
</gene>
<proteinExistence type="predicted"/>